<protein>
    <submittedName>
        <fullName evidence="1">Group I intron putative endonuclease</fullName>
    </submittedName>
</protein>
<sequence length="270" mass="32406">MLRKIVYKLALNVHNYCIENCAISQNSFRDLSLRCKIYSPSFVGFDGLTSRVFADKLFKLHREDFVDNQWSEDRKRFENFVSSQGGRLLGEFINRDKLVRCCCSEGHCFSLRPSRVFVKENWCCLCRRSKGELKVEKSLSDLGIRFRTEFRLSQLPLRSYDFSFVYHGRRFLVEYDGVQHFSYGQFHDNYDDFLARREIDRLKTYVALHLGYFLIRIDYTQFDLIHEHIENALRESDRGKNFYYSSNRYDWLKNLQILYSTLERECPRLL</sequence>
<proteinExistence type="predicted"/>
<organism evidence="1 2">
    <name type="scientific">Pithovirus sibericum</name>
    <dbReference type="NCBI Taxonomy" id="1450746"/>
    <lineage>
        <taxon>Viruses</taxon>
        <taxon>Pithoviruses</taxon>
        <taxon>Orthopithovirinae</taxon>
        <taxon>Alphapithovirus</taxon>
        <taxon>Alphapithovirus sibericum</taxon>
    </lineage>
</organism>
<dbReference type="OrthoDB" id="24132at10239"/>
<keyword evidence="1" id="KW-0378">Hydrolase</keyword>
<accession>W5S678</accession>
<keyword evidence="2" id="KW-1185">Reference proteome</keyword>
<dbReference type="GO" id="GO:0004519">
    <property type="term" value="F:endonuclease activity"/>
    <property type="evidence" value="ECO:0007669"/>
    <property type="project" value="UniProtKB-KW"/>
</dbReference>
<keyword evidence="1" id="KW-0255">Endonuclease</keyword>
<reference evidence="1 2" key="1">
    <citation type="journal article" date="2014" name="Proc. Natl. Acad. Sci. U.S.A.">
        <title>Thirty-thousand-year-old distant relative of giant icosahedral DNA viruses with a pandoravirus morphology.</title>
        <authorList>
            <person name="Legendre M."/>
            <person name="Bartoli J."/>
            <person name="Shmakova L."/>
            <person name="Jeudy S."/>
            <person name="Labadie K."/>
            <person name="Adrait A."/>
            <person name="Lescot M."/>
            <person name="Poirot O."/>
            <person name="Bertaux L."/>
            <person name="Bruley C."/>
            <person name="Coute Y."/>
            <person name="Rivkina E."/>
            <person name="Abergel C."/>
            <person name="Claverie J.M."/>
        </authorList>
    </citation>
    <scope>NUCLEOTIDE SEQUENCE [LARGE SCALE GENOMIC DNA]</scope>
    <source>
        <strain evidence="1">P1084-T</strain>
    </source>
</reference>
<dbReference type="Gene3D" id="3.40.960.10">
    <property type="entry name" value="VSR Endonuclease"/>
    <property type="match status" value="1"/>
</dbReference>
<evidence type="ECO:0000313" key="2">
    <source>
        <dbReference type="Proteomes" id="UP000202176"/>
    </source>
</evidence>
<dbReference type="KEGG" id="vg:18266298"/>
<dbReference type="RefSeq" id="YP_009001172.1">
    <property type="nucleotide sequence ID" value="NC_023423.1"/>
</dbReference>
<keyword evidence="1" id="KW-0540">Nuclease</keyword>
<dbReference type="GeneID" id="18266298"/>
<gene>
    <name evidence="1" type="ORF">pv_270</name>
</gene>
<dbReference type="Proteomes" id="UP000202176">
    <property type="component" value="Segment"/>
</dbReference>
<name>W5S678_9VIRU</name>
<evidence type="ECO:0000313" key="1">
    <source>
        <dbReference type="EMBL" id="AHH01837.1"/>
    </source>
</evidence>
<dbReference type="EMBL" id="KF740664">
    <property type="protein sequence ID" value="AHH01837.1"/>
    <property type="molecule type" value="Genomic_DNA"/>
</dbReference>